<dbReference type="EMBL" id="AP023440">
    <property type="protein sequence ID" value="BCL25747.1"/>
    <property type="molecule type" value="Genomic_DNA"/>
</dbReference>
<dbReference type="AlphaFoldDB" id="A0A7G1NVY5"/>
<protein>
    <recommendedName>
        <fullName evidence="2">DUF6895 domain-containing protein</fullName>
    </recommendedName>
</protein>
<sequence>MTPRDVQRLHDVKRLRDVQGVGEAALAWVSAHRGEFVLGDDALAEHGNVNFTWKPLGELAQVCVSVRRHTEPTDPLHTTASDLLDFAWQQTGHGALFVELQRLEPFATYPLEIYAAFAAAGLRHTGYERATATVARTRGWQVTEQEPNRRLSVLNSERRGGIAPHDDMPRALRRTWLGGLPEPWTFERAAGYTLTHVVFHLTDWGLTPQGVPPPVSGYLRQWLPPWLDTCLEDEQWDLSCELLAVSCSLPGPPDRAMLREAWAKLARAQDASGAVPEVGTGREGHPPAHSPAHDFIGCYHSTLMTAFAAALTTDRLRESADGSKHPEDSVGAGRGAQTEKVRTAEKVRAFEHAAYPGQGGGRGGSR</sequence>
<gene>
    <name evidence="3" type="ORF">GCM10017557_06060</name>
</gene>
<evidence type="ECO:0000256" key="1">
    <source>
        <dbReference type="SAM" id="MobiDB-lite"/>
    </source>
</evidence>
<proteinExistence type="predicted"/>
<dbReference type="InterPro" id="IPR054190">
    <property type="entry name" value="DUF6895"/>
</dbReference>
<keyword evidence="4" id="KW-1185">Reference proteome</keyword>
<reference evidence="3 4" key="1">
    <citation type="journal article" date="2014" name="Int. J. Syst. Evol. Microbiol.">
        <title>Complete genome sequence of Corynebacterium casei LMG S-19264T (=DSM 44701T), isolated from a smear-ripened cheese.</title>
        <authorList>
            <consortium name="US DOE Joint Genome Institute (JGI-PGF)"/>
            <person name="Walter F."/>
            <person name="Albersmeier A."/>
            <person name="Kalinowski J."/>
            <person name="Ruckert C."/>
        </authorList>
    </citation>
    <scope>NUCLEOTIDE SEQUENCE [LARGE SCALE GENOMIC DNA]</scope>
    <source>
        <strain evidence="3 4">JCM 4677</strain>
    </source>
</reference>
<dbReference type="Pfam" id="PF21836">
    <property type="entry name" value="DUF6895"/>
    <property type="match status" value="1"/>
</dbReference>
<name>A0A7G1NVY5_9ACTN</name>
<dbReference type="KEGG" id="sgm:GCM10017557_06060"/>
<evidence type="ECO:0000313" key="3">
    <source>
        <dbReference type="EMBL" id="BCL25747.1"/>
    </source>
</evidence>
<evidence type="ECO:0000259" key="2">
    <source>
        <dbReference type="Pfam" id="PF21836"/>
    </source>
</evidence>
<organism evidence="3 4">
    <name type="scientific">Streptomyces aurantiacus</name>
    <dbReference type="NCBI Taxonomy" id="47760"/>
    <lineage>
        <taxon>Bacteria</taxon>
        <taxon>Bacillati</taxon>
        <taxon>Actinomycetota</taxon>
        <taxon>Actinomycetes</taxon>
        <taxon>Kitasatosporales</taxon>
        <taxon>Streptomycetaceae</taxon>
        <taxon>Streptomyces</taxon>
        <taxon>Streptomyces aurantiacus group</taxon>
    </lineage>
</organism>
<feature type="compositionally biased region" description="Basic and acidic residues" evidence="1">
    <location>
        <begin position="337"/>
        <end position="351"/>
    </location>
</feature>
<feature type="compositionally biased region" description="Gly residues" evidence="1">
    <location>
        <begin position="357"/>
        <end position="366"/>
    </location>
</feature>
<accession>A0A7G1NVY5</accession>
<dbReference type="Proteomes" id="UP000516444">
    <property type="component" value="Chromosome"/>
</dbReference>
<dbReference type="RefSeq" id="WP_246595995.1">
    <property type="nucleotide sequence ID" value="NZ_AP023440.1"/>
</dbReference>
<feature type="compositionally biased region" description="Basic and acidic residues" evidence="1">
    <location>
        <begin position="317"/>
        <end position="328"/>
    </location>
</feature>
<evidence type="ECO:0000313" key="4">
    <source>
        <dbReference type="Proteomes" id="UP000516444"/>
    </source>
</evidence>
<feature type="region of interest" description="Disordered" evidence="1">
    <location>
        <begin position="317"/>
        <end position="366"/>
    </location>
</feature>
<feature type="domain" description="DUF6895" evidence="2">
    <location>
        <begin position="23"/>
        <end position="310"/>
    </location>
</feature>